<feature type="domain" description="SCP2" evidence="2">
    <location>
        <begin position="20"/>
        <end position="115"/>
    </location>
</feature>
<dbReference type="AlphaFoldDB" id="A0A5N0T806"/>
<comment type="pathway">
    <text evidence="1">Cofactor biosynthesis; ubiquinone biosynthesis.</text>
</comment>
<dbReference type="SUPFAM" id="SSF55718">
    <property type="entry name" value="SCP-like"/>
    <property type="match status" value="1"/>
</dbReference>
<dbReference type="InterPro" id="IPR038989">
    <property type="entry name" value="UbiJ"/>
</dbReference>
<organism evidence="3 4">
    <name type="scientific">Marinihelvus fidelis</name>
    <dbReference type="NCBI Taxonomy" id="2613842"/>
    <lineage>
        <taxon>Bacteria</taxon>
        <taxon>Pseudomonadati</taxon>
        <taxon>Pseudomonadota</taxon>
        <taxon>Gammaproteobacteria</taxon>
        <taxon>Chromatiales</taxon>
        <taxon>Wenzhouxiangellaceae</taxon>
        <taxon>Marinihelvus</taxon>
    </lineage>
</organism>
<reference evidence="3 4" key="1">
    <citation type="submission" date="2019-09" db="EMBL/GenBank/DDBJ databases">
        <title>Wenzhouxiangella sp. Genome sequencing and assembly.</title>
        <authorList>
            <person name="Zhang R."/>
        </authorList>
    </citation>
    <scope>NUCLEOTIDE SEQUENCE [LARGE SCALE GENOMIC DNA]</scope>
    <source>
        <strain evidence="3 4">W260</strain>
    </source>
</reference>
<gene>
    <name evidence="1" type="primary">ubiJ</name>
    <name evidence="3" type="ORF">F3N42_10870</name>
</gene>
<dbReference type="Pfam" id="PF02036">
    <property type="entry name" value="SCP2"/>
    <property type="match status" value="1"/>
</dbReference>
<accession>A0A5N0T806</accession>
<dbReference type="InterPro" id="IPR003033">
    <property type="entry name" value="SCP2_sterol-bd_dom"/>
</dbReference>
<dbReference type="RefSeq" id="WP_150864495.1">
    <property type="nucleotide sequence ID" value="NZ_VYXP01000006.1"/>
</dbReference>
<keyword evidence="1" id="KW-0831">Ubiquinone biosynthesis</keyword>
<dbReference type="GO" id="GO:0005737">
    <property type="term" value="C:cytoplasm"/>
    <property type="evidence" value="ECO:0007669"/>
    <property type="project" value="UniProtKB-SubCell"/>
</dbReference>
<name>A0A5N0T806_9GAMM</name>
<evidence type="ECO:0000259" key="2">
    <source>
        <dbReference type="Pfam" id="PF02036"/>
    </source>
</evidence>
<dbReference type="EMBL" id="VYXP01000006">
    <property type="protein sequence ID" value="KAA9130858.1"/>
    <property type="molecule type" value="Genomic_DNA"/>
</dbReference>
<comment type="subcellular location">
    <subcellularLocation>
        <location evidence="1">Cytoplasm</location>
    </subcellularLocation>
</comment>
<keyword evidence="4" id="KW-1185">Reference proteome</keyword>
<dbReference type="PANTHER" id="PTHR38693:SF1">
    <property type="entry name" value="UBIQUINONE BIOSYNTHESIS ACCESSORY FACTOR UBIJ"/>
    <property type="match status" value="1"/>
</dbReference>
<comment type="function">
    <text evidence="1">Required for ubiquinone (coenzyme Q) biosynthesis. Binds hydrophobic ubiquinone biosynthetic intermediates via its SCP2 domain and is essential for the stability of the Ubi complex. May constitute a docking platform where Ubi enzymes assemble and access their SCP2-bound polyprenyl substrates.</text>
</comment>
<protein>
    <recommendedName>
        <fullName evidence="1">Ubiquinone biosynthesis accessory factor UbiJ</fullName>
    </recommendedName>
</protein>
<evidence type="ECO:0000313" key="3">
    <source>
        <dbReference type="EMBL" id="KAA9130858.1"/>
    </source>
</evidence>
<dbReference type="HAMAP" id="MF_02215">
    <property type="entry name" value="UbiJ"/>
    <property type="match status" value="1"/>
</dbReference>
<evidence type="ECO:0000313" key="4">
    <source>
        <dbReference type="Proteomes" id="UP000325372"/>
    </source>
</evidence>
<comment type="similarity">
    <text evidence="1">Belongs to the UbiJ family.</text>
</comment>
<sequence length="205" mass="21640">MTDYRTPLPAMLAALVESGLNQAIGMDPTGQERLRRLDGRLLAVVLDGLGITLYLGFEYGAVNVGLDAERDPDTTVTGTPSALFSMAGGERWGLPGSGVTIAGDAGLARDLGEFFRQLDINWEAPLASFLGDTLGFQIASGLRRGSAAARQAASGAAEQAGHYLREESGLVVDRAALGEFTDAVDDLRDGVGRLSARLRRMEQAT</sequence>
<dbReference type="GO" id="GO:0006744">
    <property type="term" value="P:ubiquinone biosynthetic process"/>
    <property type="evidence" value="ECO:0007669"/>
    <property type="project" value="UniProtKB-UniRule"/>
</dbReference>
<keyword evidence="1" id="KW-0963">Cytoplasm</keyword>
<evidence type="ECO:0000256" key="1">
    <source>
        <dbReference type="HAMAP-Rule" id="MF_02215"/>
    </source>
</evidence>
<dbReference type="Proteomes" id="UP000325372">
    <property type="component" value="Unassembled WGS sequence"/>
</dbReference>
<proteinExistence type="inferred from homology"/>
<dbReference type="PANTHER" id="PTHR38693">
    <property type="entry name" value="UBIQUINONE BIOSYNTHESIS PROTEIN UBIJ"/>
    <property type="match status" value="1"/>
</dbReference>
<dbReference type="InterPro" id="IPR036527">
    <property type="entry name" value="SCP2_sterol-bd_dom_sf"/>
</dbReference>
<dbReference type="UniPathway" id="UPA00232"/>
<comment type="caution">
    <text evidence="3">The sequence shown here is derived from an EMBL/GenBank/DDBJ whole genome shotgun (WGS) entry which is preliminary data.</text>
</comment>